<comment type="caution">
    <text evidence="2">The sequence shown here is derived from an EMBL/GenBank/DDBJ whole genome shotgun (WGS) entry which is preliminary data.</text>
</comment>
<dbReference type="Pfam" id="PF19263">
    <property type="entry name" value="DUF5906"/>
    <property type="match status" value="1"/>
</dbReference>
<dbReference type="AlphaFoldDB" id="A0A0F9P7R1"/>
<sequence>MPTKTEAIQNFLTDFTHKDLAALYNFGMEVQVNVAQDNGERIQGEYKGRMWHGYSDGEEQWKAIRIPWGAATKPHFEDSKMVYNLAAHAEAIGMTGWNWERRISEWVAFDFDGIAGHAEGHAAKLTDQELLEVQEAACKLPWITVRKSSGGQGLHLYVFLEDVLTVNHTEHAALGRSILGKMSADTGFDFSIKVDACGGNMWVFHRKMKGCDGLTLIKQGETLTDIPINWRDHLDVIKKKRRRSIPSQIKESDRTPFEELTGQRARTKLDVIHKKLLDYLRESKASWWWDNDHWMLVCHTFDLKKAHDDLNFRGVFDTLATGKDKGADWNCYAFPISDPTGAWSIRRYTPGVAEAKCWEQDAAGWTQCFYNHDPSLRIASRAFDGVEDEKGDYHFNEAETATATARMLGADLKLPPWACNRNTIIKQHKDGRLIIHVKREKQDQYSDMRGWHEDKGWWKKLFNARLTQIEESSNVNLDSTIRHLSTGEADCGWVVRSDTKWVSEPLQHVKIALKARDLSEKEVNKSLGVCVLDPWLLVSEPFQEEYPGGRCWNRDAAQFRYLPQQEEPFNHGTWDLILKHCGLGLDSAIIEDSWCQANGLTTGEDYIRIWVASLFQYPKRPLPYLFLYSKAENTGKSTLHEALSFLINNTGYARADTALTSVQGFNGELANAVLCVVQETDITKSAGARNRLKDWVTALQFPVHIKNKTPYLIDNTTHYIHTANDPRECPIFPGDSRITVIQVPPLGQLDMIPRDELHTRLKQEAPAFMATLLRLEIPKCIDRMNVPVIETQEKIQSAKLNRTELEVFLEETMFHSPGSMVLYGDLWTRFQEWLSPESVHLWSKIKMGRDLPQEYPKGRILAKGAQFYVGNISLEKPISTDATPRLILHGDALVKEILVK</sequence>
<dbReference type="InterPro" id="IPR027417">
    <property type="entry name" value="P-loop_NTPase"/>
</dbReference>
<evidence type="ECO:0000259" key="1">
    <source>
        <dbReference type="Pfam" id="PF19263"/>
    </source>
</evidence>
<evidence type="ECO:0000313" key="2">
    <source>
        <dbReference type="EMBL" id="KKM89462.1"/>
    </source>
</evidence>
<feature type="domain" description="NrS-1 polymerase-like helicase" evidence="1">
    <location>
        <begin position="627"/>
        <end position="735"/>
    </location>
</feature>
<proteinExistence type="predicted"/>
<dbReference type="InterPro" id="IPR045455">
    <property type="entry name" value="NrS-1_pol-like_helicase"/>
</dbReference>
<dbReference type="EMBL" id="LAZR01006813">
    <property type="protein sequence ID" value="KKM89462.1"/>
    <property type="molecule type" value="Genomic_DNA"/>
</dbReference>
<organism evidence="2">
    <name type="scientific">marine sediment metagenome</name>
    <dbReference type="NCBI Taxonomy" id="412755"/>
    <lineage>
        <taxon>unclassified sequences</taxon>
        <taxon>metagenomes</taxon>
        <taxon>ecological metagenomes</taxon>
    </lineage>
</organism>
<name>A0A0F9P7R1_9ZZZZ</name>
<reference evidence="2" key="1">
    <citation type="journal article" date="2015" name="Nature">
        <title>Complex archaea that bridge the gap between prokaryotes and eukaryotes.</title>
        <authorList>
            <person name="Spang A."/>
            <person name="Saw J.H."/>
            <person name="Jorgensen S.L."/>
            <person name="Zaremba-Niedzwiedzka K."/>
            <person name="Martijn J."/>
            <person name="Lind A.E."/>
            <person name="van Eijk R."/>
            <person name="Schleper C."/>
            <person name="Guy L."/>
            <person name="Ettema T.J."/>
        </authorList>
    </citation>
    <scope>NUCLEOTIDE SEQUENCE</scope>
</reference>
<protein>
    <recommendedName>
        <fullName evidence="1">NrS-1 polymerase-like helicase domain-containing protein</fullName>
    </recommendedName>
</protein>
<gene>
    <name evidence="2" type="ORF">LCGC14_1248460</name>
</gene>
<dbReference type="Gene3D" id="3.40.50.300">
    <property type="entry name" value="P-loop containing nucleotide triphosphate hydrolases"/>
    <property type="match status" value="1"/>
</dbReference>
<accession>A0A0F9P7R1</accession>